<feature type="compositionally biased region" description="Acidic residues" evidence="3">
    <location>
        <begin position="99"/>
        <end position="114"/>
    </location>
</feature>
<dbReference type="InterPro" id="IPR008978">
    <property type="entry name" value="HSP20-like_chaperone"/>
</dbReference>
<feature type="region of interest" description="Disordered" evidence="3">
    <location>
        <begin position="26"/>
        <end position="51"/>
    </location>
</feature>
<evidence type="ECO:0000256" key="3">
    <source>
        <dbReference type="SAM" id="MobiDB-lite"/>
    </source>
</evidence>
<dbReference type="Gene3D" id="2.60.40.790">
    <property type="match status" value="1"/>
</dbReference>
<feature type="compositionally biased region" description="Basic and acidic residues" evidence="3">
    <location>
        <begin position="86"/>
        <end position="98"/>
    </location>
</feature>
<reference evidence="5 6" key="1">
    <citation type="submission" date="2021-03" db="EMBL/GenBank/DDBJ databases">
        <title>Haloterrigena longa sp. nov. and Haloterrigena limicola sp. nov., extremely halophilic archaea isolated from a salt lake.</title>
        <authorList>
            <person name="Henglin C."/>
        </authorList>
    </citation>
    <scope>NUCLEOTIDE SEQUENCE [LARGE SCALE GENOMIC DNA]</scope>
    <source>
        <strain evidence="5 6">KZCA68</strain>
    </source>
</reference>
<protein>
    <submittedName>
        <fullName evidence="5">Hsp20/alpha crystallin family protein</fullName>
    </submittedName>
</protein>
<evidence type="ECO:0000313" key="5">
    <source>
        <dbReference type="EMBL" id="QSW98958.1"/>
    </source>
</evidence>
<organism evidence="5 6">
    <name type="scientific">Haloterrigena alkaliphila</name>
    <dbReference type="NCBI Taxonomy" id="2816475"/>
    <lineage>
        <taxon>Archaea</taxon>
        <taxon>Methanobacteriati</taxon>
        <taxon>Methanobacteriota</taxon>
        <taxon>Stenosarchaea group</taxon>
        <taxon>Halobacteria</taxon>
        <taxon>Halobacteriales</taxon>
        <taxon>Natrialbaceae</taxon>
        <taxon>Haloterrigena</taxon>
    </lineage>
</organism>
<feature type="region of interest" description="Disordered" evidence="3">
    <location>
        <begin position="67"/>
        <end position="127"/>
    </location>
</feature>
<accession>A0A8A2VL95</accession>
<dbReference type="Pfam" id="PF00011">
    <property type="entry name" value="HSP20"/>
    <property type="match status" value="1"/>
</dbReference>
<dbReference type="InterPro" id="IPR031107">
    <property type="entry name" value="Small_HSP"/>
</dbReference>
<dbReference type="KEGG" id="hakz:J0X25_16475"/>
<dbReference type="AlphaFoldDB" id="A0A8A2VL95"/>
<dbReference type="InterPro" id="IPR002068">
    <property type="entry name" value="A-crystallin/Hsp20_dom"/>
</dbReference>
<dbReference type="CDD" id="cd06464">
    <property type="entry name" value="ACD_sHsps-like"/>
    <property type="match status" value="1"/>
</dbReference>
<gene>
    <name evidence="5" type="ORF">J0X25_16475</name>
</gene>
<dbReference type="PROSITE" id="PS01031">
    <property type="entry name" value="SHSP"/>
    <property type="match status" value="1"/>
</dbReference>
<dbReference type="RefSeq" id="WP_207288566.1">
    <property type="nucleotide sequence ID" value="NZ_CP071462.1"/>
</dbReference>
<proteinExistence type="inferred from homology"/>
<feature type="domain" description="SHSP" evidence="4">
    <location>
        <begin position="41"/>
        <end position="177"/>
    </location>
</feature>
<evidence type="ECO:0000256" key="2">
    <source>
        <dbReference type="RuleBase" id="RU003616"/>
    </source>
</evidence>
<evidence type="ECO:0000256" key="1">
    <source>
        <dbReference type="PROSITE-ProRule" id="PRU00285"/>
    </source>
</evidence>
<dbReference type="PANTHER" id="PTHR11527">
    <property type="entry name" value="HEAT-SHOCK PROTEIN 20 FAMILY MEMBER"/>
    <property type="match status" value="1"/>
</dbReference>
<sequence>MADRSSPFDGLEELLERLNRQLETATRSWESGLDQRSRLDLSMGGSGTALDLADAGDEYVVTVDVPGYESDDLDSRLHGETLAISGERERTVEKRGPDEEGGSDEESGPDEADETGTGASDGTYIRREREMKSFSRRIDLPDPVDADAVTASVNNGILTVRLPKLESSGETHSIEIE</sequence>
<dbReference type="SUPFAM" id="SSF49764">
    <property type="entry name" value="HSP20-like chaperones"/>
    <property type="match status" value="1"/>
</dbReference>
<keyword evidence="6" id="KW-1185">Reference proteome</keyword>
<dbReference type="Proteomes" id="UP000663203">
    <property type="component" value="Chromosome"/>
</dbReference>
<name>A0A8A2VL95_9EURY</name>
<evidence type="ECO:0000259" key="4">
    <source>
        <dbReference type="PROSITE" id="PS01031"/>
    </source>
</evidence>
<dbReference type="GeneID" id="63188934"/>
<dbReference type="EMBL" id="CP071462">
    <property type="protein sequence ID" value="QSW98958.1"/>
    <property type="molecule type" value="Genomic_DNA"/>
</dbReference>
<evidence type="ECO:0000313" key="6">
    <source>
        <dbReference type="Proteomes" id="UP000663203"/>
    </source>
</evidence>
<comment type="similarity">
    <text evidence="1 2">Belongs to the small heat shock protein (HSP20) family.</text>
</comment>